<accession>A0ABN9VDG4</accession>
<feature type="transmembrane region" description="Helical" evidence="1">
    <location>
        <begin position="503"/>
        <end position="524"/>
    </location>
</feature>
<keyword evidence="3" id="KW-1185">Reference proteome</keyword>
<feature type="transmembrane region" description="Helical" evidence="1">
    <location>
        <begin position="606"/>
        <end position="628"/>
    </location>
</feature>
<evidence type="ECO:0008006" key="4">
    <source>
        <dbReference type="Google" id="ProtNLM"/>
    </source>
</evidence>
<feature type="transmembrane region" description="Helical" evidence="1">
    <location>
        <begin position="573"/>
        <end position="594"/>
    </location>
</feature>
<gene>
    <name evidence="2" type="ORF">PCOR1329_LOCUS56993</name>
</gene>
<keyword evidence="1" id="KW-0472">Membrane</keyword>
<keyword evidence="1" id="KW-1133">Transmembrane helix</keyword>
<evidence type="ECO:0000256" key="1">
    <source>
        <dbReference type="SAM" id="Phobius"/>
    </source>
</evidence>
<keyword evidence="1" id="KW-0812">Transmembrane</keyword>
<sequence>MVHPERHPLDSEVLEVTVLDIADFECVTSGEITVPLKELLEFVLQRPFMGYKGGIARLVGKLACLPRGNPTLEAEIAGFNDIDLIYFLRDGEESKKADMKAAVDAGLTIGWIPVEAPDVEYTFDTLATTIATRDLTQNQCIVLSDDKGRVLLVNSKVCREHWISGTNAVVRDPAQSCLDDAGQVISSARTLARALVSQIRGRANQVEMDEATMKYHQSTKLSKTAQFQVFSKMKNNEQYMQAYTQLVQWGFLDRQQYPHVLWGECYAHVNQTLSKHGYRLEPDGELDSRAVEIWKEAKYAEQHARSRVNLFRDFRWHRAVLDTSYTMEYKIQDSDDARSLFLHSIRLGGNTGHTTRDHLRAGVNHDMRAIRVGSDGHIRNREGRRAEVVAGGTYSDTQARDAAGNHRIELGQAVAAESKRRTAEVLSLIRANGSVEFEEEAALDDADEPMLRQSLFGKLTITKTVSHVIRLIRPGWRDFGIALFLSCVAAVLYLLVIKRRLSVYYLLAAAFFSVASCVQFNIAINKSLYHAFRSMFLALINMRLDAFTIRLFPEFWARLTGDSRALAACLKSINDIFIDAFMIVGAALALLWQVPHGCFTPSISDAMLTILACVVLMLATSLVSSLALRVRSRMVRSMVGFTYFQSYSALTRIFEMKAMPEETGAAIAAYSETQAANLVERKNMAVLEEVVSLFLQYVEIACLTVVLPEFLDAKAGGAPGCSGSYSVQAVALSVGLSAVRRLCASFTAAVAGVGSLERFFMLGQTTLMAIASRFDGISTIGDDFMQSVKLQVPAAFTFSVGGSPEFGPFAHVPALESAGLGRLNVMSMPRGSGATSFAKVLLRMHPAPARVILNGQHIEQYEALMLTWVLHIIDHAPFPSNIATNAGQGKTLSDFVQLGLGSLDLGDPLDMCLDKAGIKRKAMNIPFGIESTTWASVMTVPERFQVQLAQALYRISLGAVRVLVAIDPLRGCPPADVDHLRAVWMRALKPLCNSVLVLVIEQSGDAGAWLKT</sequence>
<protein>
    <recommendedName>
        <fullName evidence="4">ABC transmembrane type-1 domain-containing protein</fullName>
    </recommendedName>
</protein>
<name>A0ABN9VDG4_9DINO</name>
<evidence type="ECO:0000313" key="2">
    <source>
        <dbReference type="EMBL" id="CAK0871037.1"/>
    </source>
</evidence>
<organism evidence="2 3">
    <name type="scientific">Prorocentrum cordatum</name>
    <dbReference type="NCBI Taxonomy" id="2364126"/>
    <lineage>
        <taxon>Eukaryota</taxon>
        <taxon>Sar</taxon>
        <taxon>Alveolata</taxon>
        <taxon>Dinophyceae</taxon>
        <taxon>Prorocentrales</taxon>
        <taxon>Prorocentraceae</taxon>
        <taxon>Prorocentrum</taxon>
    </lineage>
</organism>
<comment type="caution">
    <text evidence="2">The sequence shown here is derived from an EMBL/GenBank/DDBJ whole genome shotgun (WGS) entry which is preliminary data.</text>
</comment>
<dbReference type="Proteomes" id="UP001189429">
    <property type="component" value="Unassembled WGS sequence"/>
</dbReference>
<reference evidence="2" key="1">
    <citation type="submission" date="2023-10" db="EMBL/GenBank/DDBJ databases">
        <authorList>
            <person name="Chen Y."/>
            <person name="Shah S."/>
            <person name="Dougan E. K."/>
            <person name="Thang M."/>
            <person name="Chan C."/>
        </authorList>
    </citation>
    <scope>NUCLEOTIDE SEQUENCE [LARGE SCALE GENOMIC DNA]</scope>
</reference>
<feature type="transmembrane region" description="Helical" evidence="1">
    <location>
        <begin position="479"/>
        <end position="496"/>
    </location>
</feature>
<proteinExistence type="predicted"/>
<evidence type="ECO:0000313" key="3">
    <source>
        <dbReference type="Proteomes" id="UP001189429"/>
    </source>
</evidence>
<dbReference type="EMBL" id="CAUYUJ010017029">
    <property type="protein sequence ID" value="CAK0871037.1"/>
    <property type="molecule type" value="Genomic_DNA"/>
</dbReference>